<comment type="subcellular location">
    <subcellularLocation>
        <location evidence="8">Golgi apparatus</location>
        <location evidence="8">trans-Golgi network membrane</location>
        <topology evidence="8">Single-pass type IV membrane protein</topology>
    </subcellularLocation>
</comment>
<evidence type="ECO:0000256" key="2">
    <source>
        <dbReference type="ARBA" id="ARBA00022448"/>
    </source>
</evidence>
<dbReference type="EMBL" id="CM018038">
    <property type="protein sequence ID" value="KAA8537831.1"/>
    <property type="molecule type" value="Genomic_DNA"/>
</dbReference>
<evidence type="ECO:0000256" key="6">
    <source>
        <dbReference type="ARBA" id="ARBA00023034"/>
    </source>
</evidence>
<evidence type="ECO:0000256" key="5">
    <source>
        <dbReference type="ARBA" id="ARBA00022989"/>
    </source>
</evidence>
<dbReference type="GO" id="GO:0015031">
    <property type="term" value="P:protein transport"/>
    <property type="evidence" value="ECO:0007669"/>
    <property type="project" value="UniProtKB-KW"/>
</dbReference>
<keyword evidence="13" id="KW-1185">Reference proteome</keyword>
<keyword evidence="5 10" id="KW-1133">Transmembrane helix</keyword>
<evidence type="ECO:0000256" key="8">
    <source>
        <dbReference type="ARBA" id="ARBA00037801"/>
    </source>
</evidence>
<dbReference type="GO" id="GO:0005794">
    <property type="term" value="C:Golgi apparatus"/>
    <property type="evidence" value="ECO:0007669"/>
    <property type="project" value="UniProtKB-SubCell"/>
</dbReference>
<evidence type="ECO:0000256" key="9">
    <source>
        <dbReference type="SAM" id="MobiDB-lite"/>
    </source>
</evidence>
<dbReference type="OrthoDB" id="1889309at2759"/>
<keyword evidence="4" id="KW-0653">Protein transport</keyword>
<evidence type="ECO:0000256" key="4">
    <source>
        <dbReference type="ARBA" id="ARBA00022927"/>
    </source>
</evidence>
<keyword evidence="6" id="KW-0333">Golgi apparatus</keyword>
<feature type="domain" description="Syntaxin 6/10/61 N-terminal" evidence="11">
    <location>
        <begin position="11"/>
        <end position="103"/>
    </location>
</feature>
<dbReference type="GO" id="GO:0048193">
    <property type="term" value="P:Golgi vesicle transport"/>
    <property type="evidence" value="ECO:0007669"/>
    <property type="project" value="InterPro"/>
</dbReference>
<evidence type="ECO:0000259" key="11">
    <source>
        <dbReference type="Pfam" id="PF09177"/>
    </source>
</evidence>
<name>A0A5J5B9F0_9ASTE</name>
<feature type="region of interest" description="Disordered" evidence="9">
    <location>
        <begin position="155"/>
        <end position="174"/>
    </location>
</feature>
<dbReference type="InterPro" id="IPR010989">
    <property type="entry name" value="SNARE"/>
</dbReference>
<organism evidence="12 13">
    <name type="scientific">Nyssa sinensis</name>
    <dbReference type="NCBI Taxonomy" id="561372"/>
    <lineage>
        <taxon>Eukaryota</taxon>
        <taxon>Viridiplantae</taxon>
        <taxon>Streptophyta</taxon>
        <taxon>Embryophyta</taxon>
        <taxon>Tracheophyta</taxon>
        <taxon>Spermatophyta</taxon>
        <taxon>Magnoliopsida</taxon>
        <taxon>eudicotyledons</taxon>
        <taxon>Gunneridae</taxon>
        <taxon>Pentapetalae</taxon>
        <taxon>asterids</taxon>
        <taxon>Cornales</taxon>
        <taxon>Nyssaceae</taxon>
        <taxon>Nyssa</taxon>
    </lineage>
</organism>
<gene>
    <name evidence="12" type="ORF">F0562_027589</name>
</gene>
<evidence type="ECO:0000256" key="3">
    <source>
        <dbReference type="ARBA" id="ARBA00022692"/>
    </source>
</evidence>
<dbReference type="PANTHER" id="PTHR34949:SF6">
    <property type="entry name" value="EXPRESSED PROTEIN"/>
    <property type="match status" value="1"/>
</dbReference>
<reference evidence="12 13" key="1">
    <citation type="submission" date="2019-09" db="EMBL/GenBank/DDBJ databases">
        <title>A chromosome-level genome assembly of the Chinese tupelo Nyssa sinensis.</title>
        <authorList>
            <person name="Yang X."/>
            <person name="Kang M."/>
            <person name="Yang Y."/>
            <person name="Xiong H."/>
            <person name="Wang M."/>
            <person name="Zhang Z."/>
            <person name="Wang Z."/>
            <person name="Wu H."/>
            <person name="Ma T."/>
            <person name="Liu J."/>
            <person name="Xi Z."/>
        </authorList>
    </citation>
    <scope>NUCLEOTIDE SEQUENCE [LARGE SCALE GENOMIC DNA]</scope>
    <source>
        <strain evidence="12">J267</strain>
        <tissue evidence="12">Leaf</tissue>
    </source>
</reference>
<dbReference type="AlphaFoldDB" id="A0A5J5B9F0"/>
<evidence type="ECO:0000256" key="1">
    <source>
        <dbReference type="ARBA" id="ARBA00009063"/>
    </source>
</evidence>
<evidence type="ECO:0000313" key="13">
    <source>
        <dbReference type="Proteomes" id="UP000325577"/>
    </source>
</evidence>
<dbReference type="FunFam" id="1.20.58.90:FF:000004">
    <property type="entry name" value="Syntaxin 10"/>
    <property type="match status" value="1"/>
</dbReference>
<dbReference type="InterPro" id="IPR015260">
    <property type="entry name" value="Syntaxin-6/10/61_N"/>
</dbReference>
<comment type="similarity">
    <text evidence="1">Belongs to the syntaxin family.</text>
</comment>
<proteinExistence type="inferred from homology"/>
<sequence>MASHFDRWEKDPFFSAAEEVQESTDRMESTYRTWVHAMKDTSNMWNSEELRRDLRATLGTAKWQLEEFERAVSSSYSNSAADDAKDRHREFVIAIGSQISKVESSLNESALSKGKPPVPWVRLDEGECNELALFLSGPLASGDKKSAKIHFRNEQTAIPLETDKQSSPKKNSRHSVEWGLLDAREEKFPGHRRTASASADIGAWKIAVGDELLLQTSSKGQPEVPPRRVPSFSGFLSTMETASKWKWSNNGYRKLKLSDRLQEADDTLPQSQKLTRGIDACKERSKGCLDGCDDCYDKQLYVWHGAIQRQLQRSQYQMQYSRPVQVIFWIFLLLCLLVLFTLHAI</sequence>
<dbReference type="PANTHER" id="PTHR34949">
    <property type="entry name" value="OS05G0443700 PROTEIN"/>
    <property type="match status" value="1"/>
</dbReference>
<keyword evidence="3 10" id="KW-0812">Transmembrane</keyword>
<evidence type="ECO:0000256" key="7">
    <source>
        <dbReference type="ARBA" id="ARBA00023136"/>
    </source>
</evidence>
<evidence type="ECO:0000256" key="10">
    <source>
        <dbReference type="SAM" id="Phobius"/>
    </source>
</evidence>
<evidence type="ECO:0000313" key="12">
    <source>
        <dbReference type="EMBL" id="KAA8537831.1"/>
    </source>
</evidence>
<dbReference type="Gene3D" id="1.20.58.90">
    <property type="match status" value="1"/>
</dbReference>
<accession>A0A5J5B9F0</accession>
<dbReference type="SUPFAM" id="SSF47661">
    <property type="entry name" value="t-snare proteins"/>
    <property type="match status" value="1"/>
</dbReference>
<dbReference type="Proteomes" id="UP000325577">
    <property type="component" value="Linkage Group LG15"/>
</dbReference>
<dbReference type="Pfam" id="PF09177">
    <property type="entry name" value="STX6_10_61_N"/>
    <property type="match status" value="1"/>
</dbReference>
<protein>
    <recommendedName>
        <fullName evidence="11">Syntaxin 6/10/61 N-terminal domain-containing protein</fullName>
    </recommendedName>
</protein>
<keyword evidence="7 10" id="KW-0472">Membrane</keyword>
<feature type="transmembrane region" description="Helical" evidence="10">
    <location>
        <begin position="326"/>
        <end position="344"/>
    </location>
</feature>
<keyword evidence="2" id="KW-0813">Transport</keyword>
<dbReference type="CDD" id="cd21442">
    <property type="entry name" value="SNARE_NTD_STX6-like"/>
    <property type="match status" value="1"/>
</dbReference>
<dbReference type="GO" id="GO:0016020">
    <property type="term" value="C:membrane"/>
    <property type="evidence" value="ECO:0007669"/>
    <property type="project" value="InterPro"/>
</dbReference>